<sequence length="271" mass="30660">MNFTSTFTLSFLILIVIALVVSSVGFYKYVYFISLGYGFSIAAMGIAMPILFFNDLSIGTMVSCMLFVIYGCRLGGYLLVRELKSASYRHTMKKEMKDGSTMKIASKVSIWVSCSLLYALQISPVFLRLQNGVKTDVFSIVGAMIMVCGILLESLADIQKSKAKKKNPSRFCDSGLYKIVRCPNYLGEVLFWTGVFVSSINVYVGVWQWTMASFGYICIVYIMFGGARRLEIRQNRNYGDNPEYKTYVKQTPILLPFIPLYSVEKYKWLVG</sequence>
<evidence type="ECO:0000313" key="3">
    <source>
        <dbReference type="Proteomes" id="UP000008467"/>
    </source>
</evidence>
<evidence type="ECO:0000313" key="2">
    <source>
        <dbReference type="EMBL" id="ADZ83929.1"/>
    </source>
</evidence>
<feature type="transmembrane region" description="Helical" evidence="1">
    <location>
        <begin position="179"/>
        <end position="200"/>
    </location>
</feature>
<keyword evidence="3" id="KW-1185">Reference proteome</keyword>
<dbReference type="PROSITE" id="PS50244">
    <property type="entry name" value="S5A_REDUCTASE"/>
    <property type="match status" value="1"/>
</dbReference>
<name>F2JRK8_CELLD</name>
<dbReference type="eggNOG" id="COG3752">
    <property type="taxonomic scope" value="Bacteria"/>
</dbReference>
<dbReference type="Proteomes" id="UP000008467">
    <property type="component" value="Chromosome"/>
</dbReference>
<protein>
    <submittedName>
        <fullName evidence="2">Uncharacterized protein</fullName>
    </submittedName>
</protein>
<dbReference type="Pfam" id="PF06966">
    <property type="entry name" value="DUF1295"/>
    <property type="match status" value="1"/>
</dbReference>
<dbReference type="PANTHER" id="PTHR32251">
    <property type="entry name" value="3-OXO-5-ALPHA-STEROID 4-DEHYDROGENASE"/>
    <property type="match status" value="1"/>
</dbReference>
<dbReference type="EMBL" id="CP002582">
    <property type="protein sequence ID" value="ADZ83929.1"/>
    <property type="molecule type" value="Genomic_DNA"/>
</dbReference>
<evidence type="ECO:0000256" key="1">
    <source>
        <dbReference type="SAM" id="Phobius"/>
    </source>
</evidence>
<keyword evidence="1" id="KW-1133">Transmembrane helix</keyword>
<dbReference type="KEGG" id="cle:Clole_2219"/>
<dbReference type="Gene3D" id="1.20.120.1630">
    <property type="match status" value="1"/>
</dbReference>
<keyword evidence="1" id="KW-0472">Membrane</keyword>
<reference evidence="2 3" key="1">
    <citation type="journal article" date="2011" name="J. Bacteriol.">
        <title>Complete genome sequence of the cellulose-degrading bacterium Cellulosilyticum lentocellum.</title>
        <authorList>
            <consortium name="US DOE Joint Genome Institute"/>
            <person name="Miller D.A."/>
            <person name="Suen G."/>
            <person name="Bruce D."/>
            <person name="Copeland A."/>
            <person name="Cheng J.F."/>
            <person name="Detter C."/>
            <person name="Goodwin L.A."/>
            <person name="Han C.S."/>
            <person name="Hauser L.J."/>
            <person name="Land M.L."/>
            <person name="Lapidus A."/>
            <person name="Lucas S."/>
            <person name="Meincke L."/>
            <person name="Pitluck S."/>
            <person name="Tapia R."/>
            <person name="Teshima H."/>
            <person name="Woyke T."/>
            <person name="Fox B.G."/>
            <person name="Angert E.R."/>
            <person name="Currie C.R."/>
        </authorList>
    </citation>
    <scope>NUCLEOTIDE SEQUENCE [LARGE SCALE GENOMIC DNA]</scope>
    <source>
        <strain evidence="3">ATCC 49066 / DSM 5427 / NCIMB 11756 / RHM5</strain>
    </source>
</reference>
<feature type="transmembrane region" description="Helical" evidence="1">
    <location>
        <begin position="206"/>
        <end position="227"/>
    </location>
</feature>
<feature type="transmembrane region" description="Helical" evidence="1">
    <location>
        <begin position="58"/>
        <end position="80"/>
    </location>
</feature>
<keyword evidence="1" id="KW-0812">Transmembrane</keyword>
<feature type="transmembrane region" description="Helical" evidence="1">
    <location>
        <begin position="34"/>
        <end position="52"/>
    </location>
</feature>
<dbReference type="InterPro" id="IPR010721">
    <property type="entry name" value="UstE-like"/>
</dbReference>
<feature type="transmembrane region" description="Helical" evidence="1">
    <location>
        <begin position="140"/>
        <end position="158"/>
    </location>
</feature>
<feature type="transmembrane region" description="Helical" evidence="1">
    <location>
        <begin position="101"/>
        <end position="120"/>
    </location>
</feature>
<dbReference type="HOGENOM" id="CLU_072711_0_0_9"/>
<feature type="transmembrane region" description="Helical" evidence="1">
    <location>
        <begin position="6"/>
        <end position="27"/>
    </location>
</feature>
<dbReference type="AlphaFoldDB" id="F2JRK8"/>
<gene>
    <name evidence="2" type="ordered locus">Clole_2219</name>
</gene>
<organism evidence="2 3">
    <name type="scientific">Cellulosilyticum lentocellum (strain ATCC 49066 / DSM 5427 / NCIMB 11756 / RHM5)</name>
    <name type="common">Clostridium lentocellum</name>
    <dbReference type="NCBI Taxonomy" id="642492"/>
    <lineage>
        <taxon>Bacteria</taxon>
        <taxon>Bacillati</taxon>
        <taxon>Bacillota</taxon>
        <taxon>Clostridia</taxon>
        <taxon>Lachnospirales</taxon>
        <taxon>Cellulosilyticaceae</taxon>
        <taxon>Cellulosilyticum</taxon>
    </lineage>
</organism>
<dbReference type="RefSeq" id="WP_013657223.1">
    <property type="nucleotide sequence ID" value="NC_015275.1"/>
</dbReference>
<dbReference type="STRING" id="642492.Clole_2219"/>
<accession>F2JRK8</accession>
<dbReference type="PANTHER" id="PTHR32251:SF15">
    <property type="entry name" value="3-OXO-5-ALPHA-STEROID 4-DEHYDROGENASE (DUF1295)"/>
    <property type="match status" value="1"/>
</dbReference>
<dbReference type="GO" id="GO:0016020">
    <property type="term" value="C:membrane"/>
    <property type="evidence" value="ECO:0007669"/>
    <property type="project" value="TreeGrafter"/>
</dbReference>
<proteinExistence type="predicted"/>